<evidence type="ECO:0000256" key="1">
    <source>
        <dbReference type="ARBA" id="ARBA00022679"/>
    </source>
</evidence>
<dbReference type="InterPro" id="IPR010115">
    <property type="entry name" value="FbiA/CofD"/>
</dbReference>
<dbReference type="PANTHER" id="PTHR43007">
    <property type="entry name" value="2-PHOSPHO-L-LACTATE TRANSFERASE"/>
    <property type="match status" value="1"/>
</dbReference>
<proteinExistence type="predicted"/>
<sequence length="95" mass="10684">MITILAGGTGSVKLVRGLATQRTDVNVICNVGDNYWLYGMYVCPDIDTITYGLAELLDVERGWGIKKDTFGFYVRWKFLAKRRGLELVTGILLHI</sequence>
<name>A0A075I0W0_9ARCH</name>
<dbReference type="PANTHER" id="PTHR43007:SF1">
    <property type="entry name" value="2-PHOSPHO-L-LACTATE TRANSFERASE"/>
    <property type="match status" value="1"/>
</dbReference>
<dbReference type="InterPro" id="IPR002882">
    <property type="entry name" value="CofD"/>
</dbReference>
<reference evidence="3" key="1">
    <citation type="journal article" date="2014" name="Genome Biol. Evol.">
        <title>Pangenome evidence for extensive interdomain horizontal transfer affecting lineage core and shell genes in uncultured planktonic thaumarchaeota and euryarchaeota.</title>
        <authorList>
            <person name="Deschamps P."/>
            <person name="Zivanovic Y."/>
            <person name="Moreira D."/>
            <person name="Rodriguez-Valera F."/>
            <person name="Lopez-Garcia P."/>
        </authorList>
    </citation>
    <scope>NUCLEOTIDE SEQUENCE</scope>
</reference>
<dbReference type="SUPFAM" id="SSF142338">
    <property type="entry name" value="CofD-like"/>
    <property type="match status" value="1"/>
</dbReference>
<keyword evidence="1 3" id="KW-0808">Transferase</keyword>
<dbReference type="EC" id="2.7.8.28" evidence="3"/>
<dbReference type="AlphaFoldDB" id="A0A075I0W0"/>
<keyword evidence="2" id="KW-0460">Magnesium</keyword>
<dbReference type="Pfam" id="PF01933">
    <property type="entry name" value="CofD"/>
    <property type="match status" value="1"/>
</dbReference>
<accession>A0A075I0W0</accession>
<organism evidence="3">
    <name type="scientific">uncultured marine thaumarchaeote SAT1000_09_A04</name>
    <dbReference type="NCBI Taxonomy" id="1456366"/>
    <lineage>
        <taxon>Archaea</taxon>
        <taxon>Nitrososphaerota</taxon>
        <taxon>environmental samples</taxon>
    </lineage>
</organism>
<dbReference type="EMBL" id="KF901207">
    <property type="protein sequence ID" value="AIF22266.1"/>
    <property type="molecule type" value="Genomic_DNA"/>
</dbReference>
<evidence type="ECO:0000313" key="3">
    <source>
        <dbReference type="EMBL" id="AIF22266.1"/>
    </source>
</evidence>
<dbReference type="GO" id="GO:0043743">
    <property type="term" value="F:LPPG:FO 2-phospho-L-lactate transferase activity"/>
    <property type="evidence" value="ECO:0007669"/>
    <property type="project" value="UniProtKB-EC"/>
</dbReference>
<dbReference type="GO" id="GO:0000287">
    <property type="term" value="F:magnesium ion binding"/>
    <property type="evidence" value="ECO:0007669"/>
    <property type="project" value="InterPro"/>
</dbReference>
<evidence type="ECO:0000256" key="2">
    <source>
        <dbReference type="ARBA" id="ARBA00022842"/>
    </source>
</evidence>
<dbReference type="InterPro" id="IPR038136">
    <property type="entry name" value="CofD-like_dom_sf"/>
</dbReference>
<dbReference type="Gene3D" id="1.10.8.240">
    <property type="entry name" value="CofD-like domain"/>
    <property type="match status" value="1"/>
</dbReference>
<gene>
    <name evidence="3" type="primary">cofD</name>
</gene>
<protein>
    <submittedName>
        <fullName evidence="3">LPPG:FO 2-phospho-L-lactate transferase (CofD)</fullName>
        <ecNumber evidence="3">2.7.8.28</ecNumber>
    </submittedName>
</protein>
<dbReference type="Gene3D" id="3.40.50.10680">
    <property type="entry name" value="CofD-like domains"/>
    <property type="match status" value="1"/>
</dbReference>